<name>A0ACC2V966_9TREE</name>
<gene>
    <name evidence="1" type="ORF">QFC20_006519</name>
</gene>
<comment type="caution">
    <text evidence="1">The sequence shown here is derived from an EMBL/GenBank/DDBJ whole genome shotgun (WGS) entry which is preliminary data.</text>
</comment>
<sequence>MSPLSFLSSFAFPSWSSIPSIGSYIPENIQKRLVSYLLQRTLGKFVKQDGLQLEGIEAAINQGRVRLDGLQIDTEGVNATLPADFPYRFREGQLDSIDISLPFPNLWSGALSLGISSIQLTLESRPVEPWKTSASDDPQEWNIDKSIYAASTDFVRTVLNKDEDDQLQSSMYNMHLKESERNLLEENLDPFATDESPQAPGHFPGSFNAFDGKPGGTAGLVESMMEALLARLQVSVGEIVVKLHHEVPARAEETASCVDLELKIEGIRYALHQSETDALPKKTLTVDDVGVWMSSEKIPDQEQTSTSPNTVREVEDDMMMSLGIADLRESRFGVADMETRLQSPGSEEDNPAESLYESAIGEDTPTASPTIRPSAKPRASTDSSRDVRNKIFGLRRRGIVVQMWKEPVDVGEDTASEGSPIAQARISVDLGNLAVALTSEQVKSLILVAGSFPASQQAQQSEHPTHAVRADKRRGSTPQCRILANQVDLHYFYGPSVAGVSQSGAYWNRTDHEEIKEENLHLQLLNLQIIRREQDVSTISLSHCALVDAYRHVTRGDEPLRRQPILLIGKPSEQIWLPCEEDARQEVSLAAAEELDNEAQISLSLSEPGRTLLLRYIRLYLDPSRLEHSIRSLQQLLSVYNAASDAPRRSNVTRGGSDSTSAAALRLDIRMLSTRIYNAPCQGKAVPRAIQIPGRVGLDASGILLERSIDGAIQARMDWMKADLSGSNSADPQTWFTCGNVTSSGDPEKALDFRYLPNRSKRISMVIAVLTLQLDQAISHRLQYFADDLNTWVEKVLSDPSDTPGENLRLIGSRFLALDDMALETESIGSESTIEEGMHVECVILKAAVGMRASDRIVKIEATNIDTIIRGVSGFKKGNVVDCTIFSVEMSETALENGQTKTVLRSDMRDNGGAGLEVRPVIILSLLSTQEIANGYKETVISVNLSNTFANISPGVPWVHDLQSVLSSAPGVFENVVPSDSTKVSLTIQDCVLLLPAHTRQGAISFDIGNCSMKTRLLASTNKRTVDCKLGNIAISLSDNYATVAQVKRGGMAAEDGDFALICLLRESRLVLSASSERRKKIDVSYAGIDISLCADTLEALKEVTVDISQSWMPLGTKSRPAGSTSDTPPQTYGPSSEKHSLLGQSVVQFGSLPLQVVGTAVNIRILLHSGYDWQATRSAIESETEVLRRRLRKLGHLISSGNVPPPELRRTNVELFNSVHIGIRDEEDYEDDDQLFAAIDNELADLDSETASHTTFKPHGSARSNGSSPKTGSATKVKLRRSRRPQMEFSLRDIAFCYSVDDPAADITGSLKMTMQRTEVIDHIKSSTWKKFMTEMHTNGANGLEETESKMLRVRVEWVNPGFQQAPEARVNVDVAPLRFHIDQDALDFLKRFFSFSRHDGKPVSPVPKSNKGFIQYVEIHPVQVKIDYKPKRLNLKALQQGSAMEVINLFHFESAMMTLRHVTMNGVTSWGDLYSQLLSIWTPDVKANQMSDLLTGIAPVRSMVKAGSGVADLILLPLEQYRKDGKIVKGLRRGASSFASNTLSEVATVGAQLATGTQVILEKAERALGGRQAEEAHLPDMMESINLTEYEASLAGKRSRYANQPANVNQGISAAYTSLTSNLTSAAQTILAVPMEVIEETGSQQSATRAVIRAVPIAVLQSMIGITDASRKTLFGVKNQLDPKNQGDKESKYKRR</sequence>
<keyword evidence="2" id="KW-1185">Reference proteome</keyword>
<dbReference type="EMBL" id="JASBWS010000118">
    <property type="protein sequence ID" value="KAJ9095919.1"/>
    <property type="molecule type" value="Genomic_DNA"/>
</dbReference>
<dbReference type="Proteomes" id="UP001230649">
    <property type="component" value="Unassembled WGS sequence"/>
</dbReference>
<organism evidence="1 2">
    <name type="scientific">Naganishia adeliensis</name>
    <dbReference type="NCBI Taxonomy" id="92952"/>
    <lineage>
        <taxon>Eukaryota</taxon>
        <taxon>Fungi</taxon>
        <taxon>Dikarya</taxon>
        <taxon>Basidiomycota</taxon>
        <taxon>Agaricomycotina</taxon>
        <taxon>Tremellomycetes</taxon>
        <taxon>Filobasidiales</taxon>
        <taxon>Filobasidiaceae</taxon>
        <taxon>Naganishia</taxon>
    </lineage>
</organism>
<reference evidence="1" key="1">
    <citation type="submission" date="2023-04" db="EMBL/GenBank/DDBJ databases">
        <title>Draft Genome sequencing of Naganishia species isolated from polar environments using Oxford Nanopore Technology.</title>
        <authorList>
            <person name="Leo P."/>
            <person name="Venkateswaran K."/>
        </authorList>
    </citation>
    <scope>NUCLEOTIDE SEQUENCE</scope>
    <source>
        <strain evidence="1">MNA-CCFEE 5262</strain>
    </source>
</reference>
<accession>A0ACC2V966</accession>
<evidence type="ECO:0000313" key="2">
    <source>
        <dbReference type="Proteomes" id="UP001230649"/>
    </source>
</evidence>
<protein>
    <submittedName>
        <fullName evidence="1">Uncharacterized protein</fullName>
    </submittedName>
</protein>
<evidence type="ECO:0000313" key="1">
    <source>
        <dbReference type="EMBL" id="KAJ9095919.1"/>
    </source>
</evidence>
<proteinExistence type="predicted"/>